<name>A0A917IDF4_9MICO</name>
<keyword evidence="2" id="KW-0238">DNA-binding</keyword>
<proteinExistence type="predicted"/>
<reference evidence="5" key="2">
    <citation type="submission" date="2020-09" db="EMBL/GenBank/DDBJ databases">
        <authorList>
            <person name="Sun Q."/>
            <person name="Zhou Y."/>
        </authorList>
    </citation>
    <scope>NUCLEOTIDE SEQUENCE</scope>
    <source>
        <strain evidence="5">CGMCC 1.15794</strain>
    </source>
</reference>
<dbReference type="SMART" id="SM00345">
    <property type="entry name" value="HTH_GNTR"/>
    <property type="match status" value="1"/>
</dbReference>
<dbReference type="Pfam" id="PF07729">
    <property type="entry name" value="FCD"/>
    <property type="match status" value="1"/>
</dbReference>
<comment type="caution">
    <text evidence="5">The sequence shown here is derived from an EMBL/GenBank/DDBJ whole genome shotgun (WGS) entry which is preliminary data.</text>
</comment>
<dbReference type="Gene3D" id="1.20.120.530">
    <property type="entry name" value="GntR ligand-binding domain-like"/>
    <property type="match status" value="1"/>
</dbReference>
<dbReference type="PANTHER" id="PTHR43537:SF47">
    <property type="entry name" value="REGULATORY PROTEIN GNTR HTH"/>
    <property type="match status" value="1"/>
</dbReference>
<sequence>MASLTDDVQSERSAFAGSRVRISQSVADGLVQEIEATIEREALAPGYRIGTKQELCERYGVASATLGEAMRVLRARGVIEVRPGPGGGLFVADQSPLIRLAHSVLKLRQDGATVNEIVAVLDALDEAVLRDAAEHRTEQDLIDLDALIAELAEVWGDPVAGLHCNWRLHRRIAQISPNAVLRTFYLNLVDYIEAESVGESSTFDVMGFHPDTDERLQIHRDLVEAIRTRDETLQRDAIVRHRTLGR</sequence>
<evidence type="ECO:0000256" key="1">
    <source>
        <dbReference type="ARBA" id="ARBA00023015"/>
    </source>
</evidence>
<dbReference type="PROSITE" id="PS50949">
    <property type="entry name" value="HTH_GNTR"/>
    <property type="match status" value="1"/>
</dbReference>
<feature type="domain" description="HTH gntR-type" evidence="4">
    <location>
        <begin position="24"/>
        <end position="94"/>
    </location>
</feature>
<dbReference type="EMBL" id="BMJY01000001">
    <property type="protein sequence ID" value="GGH33322.1"/>
    <property type="molecule type" value="Genomic_DNA"/>
</dbReference>
<evidence type="ECO:0000256" key="3">
    <source>
        <dbReference type="ARBA" id="ARBA00023163"/>
    </source>
</evidence>
<evidence type="ECO:0000256" key="2">
    <source>
        <dbReference type="ARBA" id="ARBA00023125"/>
    </source>
</evidence>
<evidence type="ECO:0000313" key="6">
    <source>
        <dbReference type="Proteomes" id="UP000657592"/>
    </source>
</evidence>
<keyword evidence="3" id="KW-0804">Transcription</keyword>
<keyword evidence="1" id="KW-0805">Transcription regulation</keyword>
<dbReference type="GO" id="GO:0003677">
    <property type="term" value="F:DNA binding"/>
    <property type="evidence" value="ECO:0007669"/>
    <property type="project" value="UniProtKB-KW"/>
</dbReference>
<reference evidence="5" key="1">
    <citation type="journal article" date="2014" name="Int. J. Syst. Evol. Microbiol.">
        <title>Complete genome sequence of Corynebacterium casei LMG S-19264T (=DSM 44701T), isolated from a smear-ripened cheese.</title>
        <authorList>
            <consortium name="US DOE Joint Genome Institute (JGI-PGF)"/>
            <person name="Walter F."/>
            <person name="Albersmeier A."/>
            <person name="Kalinowski J."/>
            <person name="Ruckert C."/>
        </authorList>
    </citation>
    <scope>NUCLEOTIDE SEQUENCE</scope>
    <source>
        <strain evidence="5">CGMCC 1.15794</strain>
    </source>
</reference>
<dbReference type="SMART" id="SM00895">
    <property type="entry name" value="FCD"/>
    <property type="match status" value="1"/>
</dbReference>
<dbReference type="InterPro" id="IPR036388">
    <property type="entry name" value="WH-like_DNA-bd_sf"/>
</dbReference>
<dbReference type="PANTHER" id="PTHR43537">
    <property type="entry name" value="TRANSCRIPTIONAL REGULATOR, GNTR FAMILY"/>
    <property type="match status" value="1"/>
</dbReference>
<dbReference type="InterPro" id="IPR008920">
    <property type="entry name" value="TF_FadR/GntR_C"/>
</dbReference>
<dbReference type="InterPro" id="IPR011711">
    <property type="entry name" value="GntR_C"/>
</dbReference>
<dbReference type="Proteomes" id="UP000657592">
    <property type="component" value="Unassembled WGS sequence"/>
</dbReference>
<keyword evidence="6" id="KW-1185">Reference proteome</keyword>
<evidence type="ECO:0000259" key="4">
    <source>
        <dbReference type="PROSITE" id="PS50949"/>
    </source>
</evidence>
<dbReference type="GO" id="GO:0003700">
    <property type="term" value="F:DNA-binding transcription factor activity"/>
    <property type="evidence" value="ECO:0007669"/>
    <property type="project" value="InterPro"/>
</dbReference>
<dbReference type="SUPFAM" id="SSF48008">
    <property type="entry name" value="GntR ligand-binding domain-like"/>
    <property type="match status" value="1"/>
</dbReference>
<dbReference type="RefSeq" id="WP_188754211.1">
    <property type="nucleotide sequence ID" value="NZ_BMJY01000001.1"/>
</dbReference>
<protein>
    <submittedName>
        <fullName evidence="5">GntR family transcriptional regulator</fullName>
    </submittedName>
</protein>
<dbReference type="Pfam" id="PF00392">
    <property type="entry name" value="GntR"/>
    <property type="match status" value="1"/>
</dbReference>
<organism evidence="5 6">
    <name type="scientific">Microbacterium album</name>
    <dbReference type="NCBI Taxonomy" id="2053191"/>
    <lineage>
        <taxon>Bacteria</taxon>
        <taxon>Bacillati</taxon>
        <taxon>Actinomycetota</taxon>
        <taxon>Actinomycetes</taxon>
        <taxon>Micrococcales</taxon>
        <taxon>Microbacteriaceae</taxon>
        <taxon>Microbacterium</taxon>
    </lineage>
</organism>
<dbReference type="InterPro" id="IPR000524">
    <property type="entry name" value="Tscrpt_reg_HTH_GntR"/>
</dbReference>
<dbReference type="SUPFAM" id="SSF46785">
    <property type="entry name" value="Winged helix' DNA-binding domain"/>
    <property type="match status" value="1"/>
</dbReference>
<dbReference type="InterPro" id="IPR036390">
    <property type="entry name" value="WH_DNA-bd_sf"/>
</dbReference>
<gene>
    <name evidence="5" type="ORF">GCM10010921_00190</name>
</gene>
<accession>A0A917IDF4</accession>
<dbReference type="Gene3D" id="1.10.10.10">
    <property type="entry name" value="Winged helix-like DNA-binding domain superfamily/Winged helix DNA-binding domain"/>
    <property type="match status" value="1"/>
</dbReference>
<dbReference type="AlphaFoldDB" id="A0A917IDF4"/>
<evidence type="ECO:0000313" key="5">
    <source>
        <dbReference type="EMBL" id="GGH33322.1"/>
    </source>
</evidence>